<dbReference type="Proteomes" id="UP000286097">
    <property type="component" value="Unassembled WGS sequence"/>
</dbReference>
<evidence type="ECO:0000313" key="4">
    <source>
        <dbReference type="Proteomes" id="UP000286097"/>
    </source>
</evidence>
<gene>
    <name evidence="2" type="ORF">DD237_007279</name>
    <name evidence="1" type="ORF">DD238_007873</name>
</gene>
<keyword evidence="3" id="KW-1185">Reference proteome</keyword>
<dbReference type="Proteomes" id="UP000282087">
    <property type="component" value="Unassembled WGS sequence"/>
</dbReference>
<evidence type="ECO:0000313" key="3">
    <source>
        <dbReference type="Proteomes" id="UP000282087"/>
    </source>
</evidence>
<comment type="caution">
    <text evidence="1">The sequence shown here is derived from an EMBL/GenBank/DDBJ whole genome shotgun (WGS) entry which is preliminary data.</text>
</comment>
<proteinExistence type="predicted"/>
<reference evidence="3 4" key="1">
    <citation type="submission" date="2018-06" db="EMBL/GenBank/DDBJ databases">
        <title>Comparative genomics of downy mildews reveals potential adaptations to biotrophy.</title>
        <authorList>
            <person name="Fletcher K."/>
            <person name="Klosterman S.J."/>
            <person name="Derevnina L."/>
            <person name="Martin F."/>
            <person name="Koike S."/>
            <person name="Reyes Chin-Wo S."/>
            <person name="Mou B."/>
            <person name="Michelmore R."/>
        </authorList>
    </citation>
    <scope>NUCLEOTIDE SEQUENCE [LARGE SCALE GENOMIC DNA]</scope>
    <source>
        <strain evidence="2 4">R13</strain>
        <strain evidence="1 3">R14</strain>
    </source>
</reference>
<dbReference type="AlphaFoldDB" id="A0A3M6VCR1"/>
<protein>
    <submittedName>
        <fullName evidence="1">Uncharacterized protein</fullName>
    </submittedName>
</protein>
<dbReference type="EMBL" id="QKXF01000266">
    <property type="protein sequence ID" value="RQM13312.1"/>
    <property type="molecule type" value="Genomic_DNA"/>
</dbReference>
<evidence type="ECO:0000313" key="2">
    <source>
        <dbReference type="EMBL" id="RQM13312.1"/>
    </source>
</evidence>
<dbReference type="VEuPathDB" id="FungiDB:DD237_007279"/>
<accession>A0A3M6VCR1</accession>
<dbReference type="EMBL" id="QLLG01000338">
    <property type="protein sequence ID" value="RMX64102.1"/>
    <property type="molecule type" value="Genomic_DNA"/>
</dbReference>
<name>A0A3M6VCR1_9STRA</name>
<evidence type="ECO:0000313" key="1">
    <source>
        <dbReference type="EMBL" id="RMX64102.1"/>
    </source>
</evidence>
<organism evidence="1 3">
    <name type="scientific">Peronospora effusa</name>
    <dbReference type="NCBI Taxonomy" id="542832"/>
    <lineage>
        <taxon>Eukaryota</taxon>
        <taxon>Sar</taxon>
        <taxon>Stramenopiles</taxon>
        <taxon>Oomycota</taxon>
        <taxon>Peronosporomycetes</taxon>
        <taxon>Peronosporales</taxon>
        <taxon>Peronosporaceae</taxon>
        <taxon>Peronospora</taxon>
    </lineage>
</organism>
<sequence>MPFVSYVELLAETHAIVPTKASLLQASDDTIYRAGHVWRFFRRGANHLLIPAGTKDVEKLAERLELSDTGVRAKKRDGYDVQVEELPLPRKPNSNANIGRAFACKCIQSD</sequence>